<accession>A0ACC5WR06</accession>
<dbReference type="Proteomes" id="UP000829447">
    <property type="component" value="Linkage Group LG9"/>
</dbReference>
<gene>
    <name evidence="1" type="ORF">PGIGA_G00252780</name>
</gene>
<reference evidence="1 2" key="1">
    <citation type="journal article" date="2022" name="bioRxiv">
        <title>An ancient truncated duplication of the anti-Mullerian hormone receptor type 2 gene is a potential conserved master sex determinant in the Pangasiidae catfish family.</title>
        <authorList>
            <person name="Wen M."/>
            <person name="Pan Q."/>
            <person name="Jouanno E."/>
            <person name="Montfort J."/>
            <person name="Zahm M."/>
            <person name="Cabau C."/>
            <person name="Klopp C."/>
            <person name="Iampietro C."/>
            <person name="Roques C."/>
            <person name="Bouchez O."/>
            <person name="Castinel A."/>
            <person name="Donnadieu C."/>
            <person name="Parrinello H."/>
            <person name="Poncet C."/>
            <person name="Belmonte E."/>
            <person name="Gautier V."/>
            <person name="Avarre J.-C."/>
            <person name="Dugue R."/>
            <person name="Gustiano R."/>
            <person name="Ha T.T.T."/>
            <person name="Campet M."/>
            <person name="Sriphairoj K."/>
            <person name="Ribolli J."/>
            <person name="de Almeida F.L."/>
            <person name="Desvignes T."/>
            <person name="Postlethwait J.H."/>
            <person name="Bucao C.F."/>
            <person name="Robinson-Rechavi M."/>
            <person name="Bobe J."/>
            <person name="Herpin A."/>
            <person name="Guiguen Y."/>
        </authorList>
    </citation>
    <scope>NUCLEOTIDE SEQUENCE [LARGE SCALE GENOMIC DNA]</scope>
    <source>
        <strain evidence="1">YG-Dec2019</strain>
    </source>
</reference>
<comment type="caution">
    <text evidence="1">The sequence shown here is derived from an EMBL/GenBank/DDBJ whole genome shotgun (WGS) entry which is preliminary data.</text>
</comment>
<keyword evidence="2" id="KW-1185">Reference proteome</keyword>
<evidence type="ECO:0000313" key="1">
    <source>
        <dbReference type="EMBL" id="MCI4381518.1"/>
    </source>
</evidence>
<organism evidence="1 2">
    <name type="scientific">Pangasianodon gigas</name>
    <name type="common">Mekong giant catfish</name>
    <name type="synonym">Pangasius gigas</name>
    <dbReference type="NCBI Taxonomy" id="30993"/>
    <lineage>
        <taxon>Eukaryota</taxon>
        <taxon>Metazoa</taxon>
        <taxon>Chordata</taxon>
        <taxon>Craniata</taxon>
        <taxon>Vertebrata</taxon>
        <taxon>Euteleostomi</taxon>
        <taxon>Actinopterygii</taxon>
        <taxon>Neopterygii</taxon>
        <taxon>Teleostei</taxon>
        <taxon>Ostariophysi</taxon>
        <taxon>Siluriformes</taxon>
        <taxon>Pangasiidae</taxon>
        <taxon>Pangasianodon</taxon>
    </lineage>
</organism>
<evidence type="ECO:0000313" key="2">
    <source>
        <dbReference type="Proteomes" id="UP000829447"/>
    </source>
</evidence>
<dbReference type="EMBL" id="CM040462">
    <property type="protein sequence ID" value="MCI4381518.1"/>
    <property type="molecule type" value="Genomic_DNA"/>
</dbReference>
<name>A0ACC5WR06_PANGG</name>
<sequence>MEQEQHFQTLLQAQVENLQVLQCLVQLTASSAAHSHSPSSSETRAKDGCAKDVVDLVVLEQFITRLPQGMAEWVQSHHPVSLNEPSPSPCTAETILGFPYSPCACALCCTSAGNS</sequence>
<proteinExistence type="predicted"/>
<protein>
    <submittedName>
        <fullName evidence="1">Uncharacterized protein</fullName>
    </submittedName>
</protein>